<reference evidence="1" key="1">
    <citation type="submission" date="2020-01" db="EMBL/GenBank/DDBJ databases">
        <authorList>
            <person name="Qin S."/>
        </authorList>
    </citation>
    <scope>NUCLEOTIDE SEQUENCE</scope>
    <source>
        <strain evidence="1">CVir17-16-YZ6g</strain>
        <plasmid evidence="1">p17-15-vir-like</plasmid>
    </source>
</reference>
<proteinExistence type="predicted"/>
<keyword evidence="1" id="KW-0614">Plasmid</keyword>
<sequence length="65" mass="7556">MRARIHILFPGCTPPVSVPDKQKIRPIQHAGKINFYSKRQFIVLSQNPHCISGYTSSIWWLCMEE</sequence>
<dbReference type="AlphaFoldDB" id="A0A8B0SNG8"/>
<name>A0A8B0SNG8_KLEPN</name>
<organism evidence="1">
    <name type="scientific">Klebsiella pneumoniae</name>
    <dbReference type="NCBI Taxonomy" id="573"/>
    <lineage>
        <taxon>Bacteria</taxon>
        <taxon>Pseudomonadati</taxon>
        <taxon>Pseudomonadota</taxon>
        <taxon>Gammaproteobacteria</taxon>
        <taxon>Enterobacterales</taxon>
        <taxon>Enterobacteriaceae</taxon>
        <taxon>Klebsiella/Raoultella group</taxon>
        <taxon>Klebsiella</taxon>
        <taxon>Klebsiella pneumoniae complex</taxon>
    </lineage>
</organism>
<protein>
    <submittedName>
        <fullName evidence="1">Uncharacterized protein</fullName>
    </submittedName>
</protein>
<accession>A0A8B0SNG8</accession>
<geneLocation type="plasmid" evidence="1">
    <name>p17-15-vir-like</name>
</geneLocation>
<dbReference type="EMBL" id="MN956836">
    <property type="protein sequence ID" value="QTX13813.1"/>
    <property type="molecule type" value="Genomic_DNA"/>
</dbReference>
<evidence type="ECO:0000313" key="1">
    <source>
        <dbReference type="EMBL" id="QTX13813.1"/>
    </source>
</evidence>